<proteinExistence type="predicted"/>
<protein>
    <submittedName>
        <fullName evidence="1">PD-(D/E)XK motif protein</fullName>
    </submittedName>
</protein>
<dbReference type="RefSeq" id="WP_154381686.1">
    <property type="nucleotide sequence ID" value="NZ_WKJJ01000030.1"/>
</dbReference>
<dbReference type="Pfam" id="PF14390">
    <property type="entry name" value="DUF4420"/>
    <property type="match status" value="1"/>
</dbReference>
<accession>A0A7X2LXU9</accession>
<organism evidence="1 2">
    <name type="scientific">Pseudoduganella rivuli</name>
    <dbReference type="NCBI Taxonomy" id="2666085"/>
    <lineage>
        <taxon>Bacteria</taxon>
        <taxon>Pseudomonadati</taxon>
        <taxon>Pseudomonadota</taxon>
        <taxon>Betaproteobacteria</taxon>
        <taxon>Burkholderiales</taxon>
        <taxon>Oxalobacteraceae</taxon>
        <taxon>Telluria group</taxon>
        <taxon>Pseudoduganella</taxon>
    </lineage>
</organism>
<dbReference type="InterPro" id="IPR025534">
    <property type="entry name" value="DUF4420"/>
</dbReference>
<name>A0A7X2LXU9_9BURK</name>
<evidence type="ECO:0000313" key="2">
    <source>
        <dbReference type="Proteomes" id="UP000446768"/>
    </source>
</evidence>
<evidence type="ECO:0000313" key="1">
    <source>
        <dbReference type="EMBL" id="MRV76304.1"/>
    </source>
</evidence>
<reference evidence="1 2" key="1">
    <citation type="submission" date="2019-11" db="EMBL/GenBank/DDBJ databases">
        <title>Novel species isolated from a subtropical stream in China.</title>
        <authorList>
            <person name="Lu H."/>
        </authorList>
    </citation>
    <scope>NUCLEOTIDE SEQUENCE [LARGE SCALE GENOMIC DNA]</scope>
    <source>
        <strain evidence="1 2">FT92W</strain>
    </source>
</reference>
<dbReference type="EMBL" id="WKJJ01000030">
    <property type="protein sequence ID" value="MRV76304.1"/>
    <property type="molecule type" value="Genomic_DNA"/>
</dbReference>
<dbReference type="Proteomes" id="UP000446768">
    <property type="component" value="Unassembled WGS sequence"/>
</dbReference>
<gene>
    <name evidence="1" type="ORF">GJ700_31800</name>
</gene>
<dbReference type="AlphaFoldDB" id="A0A7X2LXU9"/>
<sequence length="331" mass="36386">MTDSITPQHWTLLRSMRPQSEDALATIAISIQGSETSLSAALDQAGHLHLLIPVVHGPVGNPPSDLNGLKVRHRSLAIGEVLDLSAPSSHEQVFTPFCAEVIDAVVLQLRDPWKAVAAIVRAWQSAWKPMRQAMDKITQVGLFGELLVLRSLMIPALGAVAVDQWSGPDSERHDFVGEHLHIEVKTTRKSRAEHEISRLDQLRVPTGRQLLFVSLQLDESASGDESLATQIDAVIELLRSDAAALDLFMAKLTNVGWSDELRSSGELLRFFTRTEEIFAVDGDFPRLPDDFELPSGVVSVKYTVNLANLPSLDIDEVIEIIKDANQLNECG</sequence>
<comment type="caution">
    <text evidence="1">The sequence shown here is derived from an EMBL/GenBank/DDBJ whole genome shotgun (WGS) entry which is preliminary data.</text>
</comment>
<keyword evidence="2" id="KW-1185">Reference proteome</keyword>